<dbReference type="EMBL" id="MLJW01000046">
    <property type="protein sequence ID" value="OIR06105.1"/>
    <property type="molecule type" value="Genomic_DNA"/>
</dbReference>
<sequence length="86" mass="9835">MGASELPFKVEEEASPFMKMAEVIKFTSLGKTRIYELIKDKESGFPQPFHISVHAVRFSREAIYRWCAQKIQNTGTNQQTGECHAQ</sequence>
<dbReference type="InterPro" id="IPR010260">
    <property type="entry name" value="AlpA"/>
</dbReference>
<comment type="caution">
    <text evidence="1">The sequence shown here is derived from an EMBL/GenBank/DDBJ whole genome shotgun (WGS) entry which is preliminary data.</text>
</comment>
<gene>
    <name evidence="1" type="ORF">GALL_119020</name>
</gene>
<dbReference type="Pfam" id="PF05930">
    <property type="entry name" value="Phage_AlpA"/>
    <property type="match status" value="1"/>
</dbReference>
<organism evidence="1">
    <name type="scientific">mine drainage metagenome</name>
    <dbReference type="NCBI Taxonomy" id="410659"/>
    <lineage>
        <taxon>unclassified sequences</taxon>
        <taxon>metagenomes</taxon>
        <taxon>ecological metagenomes</taxon>
    </lineage>
</organism>
<accession>A0A1J5SC85</accession>
<dbReference type="AlphaFoldDB" id="A0A1J5SC85"/>
<name>A0A1J5SC85_9ZZZZ</name>
<protein>
    <submittedName>
        <fullName evidence="1">Prophage CP4-57 regulatory protein (AlpA)</fullName>
    </submittedName>
</protein>
<proteinExistence type="predicted"/>
<evidence type="ECO:0000313" key="1">
    <source>
        <dbReference type="EMBL" id="OIR06105.1"/>
    </source>
</evidence>
<reference evidence="1" key="1">
    <citation type="submission" date="2016-10" db="EMBL/GenBank/DDBJ databases">
        <title>Sequence of Gallionella enrichment culture.</title>
        <authorList>
            <person name="Poehlein A."/>
            <person name="Muehling M."/>
            <person name="Daniel R."/>
        </authorList>
    </citation>
    <scope>NUCLEOTIDE SEQUENCE</scope>
</reference>
<dbReference type="Gene3D" id="1.10.238.160">
    <property type="match status" value="1"/>
</dbReference>